<sequence length="361" mass="39676">MKVVSYSLPFRRWERGGMFVPRHPTVWAMAGSLLLAPGGFAAAQTPAPDAASQTEESRPEKPPIQGDGAQTPVTTQAAPDGHVPYTPPPEEAAQLPPMPVVDDDEARKEADSLTRDFRHEVPVALKVSTARKTAWIALARQQLEQAGYTIDRPQVLVVVDRNPSVQRLCLILALPNDPDWQVIGSTKVSTGTTGRKYYYITPTGVFTNTADRLGYRALGTKNENGIRGNGIKGMRVWDFGWQWAEKGWLPSREKGQIRLEMHATDPVYLEQRLGHTASEGCIRIPASLNVFIDKHGLIDAEYEQWAAVDIRFRALLRPDRKPTAISGLAVVVVDSADYHPDSDKTAALKENTGPSKLAARG</sequence>
<comment type="caution">
    <text evidence="2">The sequence shown here is derived from an EMBL/GenBank/DDBJ whole genome shotgun (WGS) entry which is preliminary data.</text>
</comment>
<feature type="region of interest" description="Disordered" evidence="1">
    <location>
        <begin position="43"/>
        <end position="97"/>
    </location>
</feature>
<dbReference type="CDD" id="cd16913">
    <property type="entry name" value="YkuD_like"/>
    <property type="match status" value="1"/>
</dbReference>
<evidence type="ECO:0000313" key="3">
    <source>
        <dbReference type="Proteomes" id="UP000018454"/>
    </source>
</evidence>
<evidence type="ECO:0008006" key="4">
    <source>
        <dbReference type="Google" id="ProtNLM"/>
    </source>
</evidence>
<dbReference type="EMBL" id="AEUP01000023">
    <property type="protein sequence ID" value="EGE48119.1"/>
    <property type="molecule type" value="Genomic_DNA"/>
</dbReference>
<dbReference type="GO" id="GO:0016740">
    <property type="term" value="F:transferase activity"/>
    <property type="evidence" value="ECO:0007669"/>
    <property type="project" value="InterPro"/>
</dbReference>
<dbReference type="AlphaFoldDB" id="F1YT95"/>
<name>F1YT95_9PROT</name>
<evidence type="ECO:0000313" key="2">
    <source>
        <dbReference type="EMBL" id="EGE48119.1"/>
    </source>
</evidence>
<protein>
    <recommendedName>
        <fullName evidence="4">YkuD domain-containing protein</fullName>
    </recommendedName>
</protein>
<dbReference type="InterPro" id="IPR005490">
    <property type="entry name" value="LD_TPept_cat_dom"/>
</dbReference>
<feature type="compositionally biased region" description="Low complexity" evidence="1">
    <location>
        <begin position="43"/>
        <end position="54"/>
    </location>
</feature>
<reference evidence="2 3" key="1">
    <citation type="journal article" date="2011" name="Science">
        <title>Drosophila microbiome modulates host developmental and metabolic homeostasis via insulin signaling.</title>
        <authorList>
            <person name="Shin S.C."/>
            <person name="Kim S.H."/>
            <person name="You H."/>
            <person name="Kim B."/>
            <person name="Kim A.C."/>
            <person name="Lee K.A."/>
            <person name="Yoon J.H."/>
            <person name="Ryu J.H."/>
            <person name="Lee W.J."/>
        </authorList>
    </citation>
    <scope>NUCLEOTIDE SEQUENCE [LARGE SCALE GENOMIC DNA]</scope>
    <source>
        <strain evidence="2 3">DM001</strain>
    </source>
</reference>
<gene>
    <name evidence="2" type="ORF">APO_1155</name>
</gene>
<accession>F1YT95</accession>
<dbReference type="Proteomes" id="UP000018454">
    <property type="component" value="Unassembled WGS sequence"/>
</dbReference>
<organism evidence="2 3">
    <name type="scientific">Acetobacter pomorum DM001</name>
    <dbReference type="NCBI Taxonomy" id="945681"/>
    <lineage>
        <taxon>Bacteria</taxon>
        <taxon>Pseudomonadati</taxon>
        <taxon>Pseudomonadota</taxon>
        <taxon>Alphaproteobacteria</taxon>
        <taxon>Acetobacterales</taxon>
        <taxon>Acetobacteraceae</taxon>
        <taxon>Acetobacter</taxon>
    </lineage>
</organism>
<evidence type="ECO:0000256" key="1">
    <source>
        <dbReference type="SAM" id="MobiDB-lite"/>
    </source>
</evidence>
<feature type="region of interest" description="Disordered" evidence="1">
    <location>
        <begin position="342"/>
        <end position="361"/>
    </location>
</feature>
<proteinExistence type="predicted"/>